<dbReference type="PANTHER" id="PTHR16305:SF35">
    <property type="entry name" value="TRANSCRIPTIONAL ACTIVATOR DOMAIN"/>
    <property type="match status" value="1"/>
</dbReference>
<dbReference type="PANTHER" id="PTHR16305">
    <property type="entry name" value="TESTICULAR SOLUBLE ADENYLYL CYCLASE"/>
    <property type="match status" value="1"/>
</dbReference>
<dbReference type="InterPro" id="IPR041664">
    <property type="entry name" value="AAA_16"/>
</dbReference>
<dbReference type="SUPFAM" id="SSF52540">
    <property type="entry name" value="P-loop containing nucleoside triphosphate hydrolases"/>
    <property type="match status" value="1"/>
</dbReference>
<keyword evidence="2 4" id="KW-0067">ATP-binding</keyword>
<name>A0ABU4I2W3_9ACTN</name>
<proteinExistence type="predicted"/>
<organism evidence="4 5">
    <name type="scientific">Conexibacter stalactiti</name>
    <dbReference type="NCBI Taxonomy" id="1940611"/>
    <lineage>
        <taxon>Bacteria</taxon>
        <taxon>Bacillati</taxon>
        <taxon>Actinomycetota</taxon>
        <taxon>Thermoleophilia</taxon>
        <taxon>Solirubrobacterales</taxon>
        <taxon>Conexibacteraceae</taxon>
        <taxon>Conexibacter</taxon>
    </lineage>
</organism>
<protein>
    <submittedName>
        <fullName evidence="4">ATP-binding protein</fullName>
    </submittedName>
</protein>
<keyword evidence="5" id="KW-1185">Reference proteome</keyword>
<dbReference type="Proteomes" id="UP001284601">
    <property type="component" value="Unassembled WGS sequence"/>
</dbReference>
<evidence type="ECO:0000313" key="5">
    <source>
        <dbReference type="Proteomes" id="UP001284601"/>
    </source>
</evidence>
<comment type="caution">
    <text evidence="4">The sequence shown here is derived from an EMBL/GenBank/DDBJ whole genome shotgun (WGS) entry which is preliminary data.</text>
</comment>
<dbReference type="RefSeq" id="WP_318601169.1">
    <property type="nucleotide sequence ID" value="NZ_JAWSTH010000159.1"/>
</dbReference>
<accession>A0ABU4I2W3</accession>
<gene>
    <name evidence="4" type="ORF">R7226_29960</name>
</gene>
<evidence type="ECO:0000256" key="1">
    <source>
        <dbReference type="ARBA" id="ARBA00022741"/>
    </source>
</evidence>
<dbReference type="Pfam" id="PF13191">
    <property type="entry name" value="AAA_16"/>
    <property type="match status" value="1"/>
</dbReference>
<dbReference type="InterPro" id="IPR027417">
    <property type="entry name" value="P-loop_NTPase"/>
</dbReference>
<reference evidence="5" key="1">
    <citation type="submission" date="2023-07" db="EMBL/GenBank/DDBJ databases">
        <title>Conexibacter stalactiti sp. nov., isolated from stalactites in a lava cave and emended description of the genus Conexibacter.</title>
        <authorList>
            <person name="Lee S.D."/>
        </authorList>
    </citation>
    <scope>NUCLEOTIDE SEQUENCE [LARGE SCALE GENOMIC DNA]</scope>
    <source>
        <strain evidence="5">KCTC 39840</strain>
    </source>
</reference>
<evidence type="ECO:0000313" key="4">
    <source>
        <dbReference type="EMBL" id="MDW5598624.1"/>
    </source>
</evidence>
<dbReference type="EMBL" id="JAWSTH010000159">
    <property type="protein sequence ID" value="MDW5598624.1"/>
    <property type="molecule type" value="Genomic_DNA"/>
</dbReference>
<evidence type="ECO:0000256" key="2">
    <source>
        <dbReference type="ARBA" id="ARBA00022840"/>
    </source>
</evidence>
<evidence type="ECO:0000259" key="3">
    <source>
        <dbReference type="Pfam" id="PF13191"/>
    </source>
</evidence>
<reference evidence="4 5" key="2">
    <citation type="submission" date="2023-10" db="EMBL/GenBank/DDBJ databases">
        <authorList>
            <person name="Han X.F."/>
        </authorList>
    </citation>
    <scope>NUCLEOTIDE SEQUENCE [LARGE SCALE GENOMIC DNA]</scope>
    <source>
        <strain evidence="4 5">KCTC 39840</strain>
    </source>
</reference>
<feature type="non-terminal residue" evidence="4">
    <location>
        <position position="280"/>
    </location>
</feature>
<feature type="domain" description="Orc1-like AAA ATPase" evidence="3">
    <location>
        <begin position="12"/>
        <end position="177"/>
    </location>
</feature>
<sequence>MAPSISPAAEPLLARDRELAQLTELLGAAHDGAGRPLLIEGEAGIGKSRLLRELGAIAARSGFTTLAARADPLATEIAFGVVLELVEPLAAARDAERDALFAGAASLALPLFSPRRPDDGDAAAERFAHGTFRLLANAAARRPLLLLVDDVQWVDRGSLRVLAHVAARLGAQPLALVAAVRRGEPAADSAGLEQLRLEPALALLQPRPLPLDAVPRLATAAGLQQPSAELCAACAASTGGNPLLLKALLSELAQRGEPAAPADVAAGVPLVARHVRGQLS</sequence>
<dbReference type="GO" id="GO:0005524">
    <property type="term" value="F:ATP binding"/>
    <property type="evidence" value="ECO:0007669"/>
    <property type="project" value="UniProtKB-KW"/>
</dbReference>
<keyword evidence="1" id="KW-0547">Nucleotide-binding</keyword>